<reference evidence="2" key="2">
    <citation type="submission" date="2024-04" db="EMBL/GenBank/DDBJ databases">
        <authorList>
            <person name="Chen Y."/>
            <person name="Shah S."/>
            <person name="Dougan E. K."/>
            <person name="Thang M."/>
            <person name="Chan C."/>
        </authorList>
    </citation>
    <scope>NUCLEOTIDE SEQUENCE [LARGE SCALE GENOMIC DNA]</scope>
</reference>
<organism evidence="1">
    <name type="scientific">Cladocopium goreaui</name>
    <dbReference type="NCBI Taxonomy" id="2562237"/>
    <lineage>
        <taxon>Eukaryota</taxon>
        <taxon>Sar</taxon>
        <taxon>Alveolata</taxon>
        <taxon>Dinophyceae</taxon>
        <taxon>Suessiales</taxon>
        <taxon>Symbiodiniaceae</taxon>
        <taxon>Cladocopium</taxon>
    </lineage>
</organism>
<evidence type="ECO:0000313" key="3">
    <source>
        <dbReference type="Proteomes" id="UP001152797"/>
    </source>
</evidence>
<dbReference type="EMBL" id="CAMXCT020002357">
    <property type="protein sequence ID" value="CAL1150961.1"/>
    <property type="molecule type" value="Genomic_DNA"/>
</dbReference>
<keyword evidence="3" id="KW-1185">Reference proteome</keyword>
<gene>
    <name evidence="1" type="ORF">C1SCF055_LOCUS23956</name>
</gene>
<comment type="caution">
    <text evidence="1">The sequence shown here is derived from an EMBL/GenBank/DDBJ whole genome shotgun (WGS) entry which is preliminary data.</text>
</comment>
<feature type="non-terminal residue" evidence="1">
    <location>
        <position position="460"/>
    </location>
</feature>
<feature type="non-terminal residue" evidence="1">
    <location>
        <position position="1"/>
    </location>
</feature>
<accession>A0A9P1CWH5</accession>
<sequence>GPDMVALAQLEVADNSSSTHTTTTRAKMRSFRHAGPNCASATLCSADMTVLVLLVVERQGSTALQQRCAAQTCAGLARGREAGLNCAAATLCNADMTAGLNCASATLCSADMTGPDMVALAQLEVADNSSSTHTTTTRAKMRSFRHAGPNCASATLCSADMTAGLNCASATLCSADMTAAEADIAEDSVTTITTTIPTSHLHLFREAMALEKRANGWRARRKKDGKTFNGPLRATEEAAHEDARQMEEAAAVSSERLQEVLDRLLEALSVPVVQKLANGWRARRKKDGQTFNGPLRATEVAANEDARQMEEAAAVSIVLPGMDARDSARDNAMYEAENDQLIGKLIELERATSALRLVQTLLVLLERLIPLLEEIRAVSRNSLAVIAMLKDNLLTVEADLQQRSCEVRVLFRSGIVIGPVTLGQVLFRSVAVDANNCRRCLSMVKLCAGTFPVNFLDGGQ</sequence>
<reference evidence="1" key="1">
    <citation type="submission" date="2022-10" db="EMBL/GenBank/DDBJ databases">
        <authorList>
            <person name="Chen Y."/>
            <person name="Dougan E. K."/>
            <person name="Chan C."/>
            <person name="Rhodes N."/>
            <person name="Thang M."/>
        </authorList>
    </citation>
    <scope>NUCLEOTIDE SEQUENCE</scope>
</reference>
<dbReference type="Proteomes" id="UP001152797">
    <property type="component" value="Unassembled WGS sequence"/>
</dbReference>
<dbReference type="EMBL" id="CAMXCT030002357">
    <property type="protein sequence ID" value="CAL4784898.1"/>
    <property type="molecule type" value="Genomic_DNA"/>
</dbReference>
<proteinExistence type="predicted"/>
<evidence type="ECO:0000313" key="1">
    <source>
        <dbReference type="EMBL" id="CAI3997586.1"/>
    </source>
</evidence>
<evidence type="ECO:0000313" key="2">
    <source>
        <dbReference type="EMBL" id="CAL1150961.1"/>
    </source>
</evidence>
<name>A0A9P1CWH5_9DINO</name>
<dbReference type="AlphaFoldDB" id="A0A9P1CWH5"/>
<protein>
    <submittedName>
        <fullName evidence="1">Uncharacterized protein</fullName>
    </submittedName>
</protein>
<dbReference type="EMBL" id="CAMXCT010002357">
    <property type="protein sequence ID" value="CAI3997586.1"/>
    <property type="molecule type" value="Genomic_DNA"/>
</dbReference>